<feature type="region of interest" description="Disordered" evidence="2">
    <location>
        <begin position="96"/>
        <end position="121"/>
    </location>
</feature>
<feature type="compositionally biased region" description="Low complexity" evidence="2">
    <location>
        <begin position="367"/>
        <end position="394"/>
    </location>
</feature>
<accession>A0A2C5Z255</accession>
<dbReference type="PANTHER" id="PTHR28027:SF2">
    <property type="entry name" value="TRANSCRIPTIONAL REGULATOR MIT1"/>
    <property type="match status" value="1"/>
</dbReference>
<dbReference type="GO" id="GO:0003677">
    <property type="term" value="F:DNA binding"/>
    <property type="evidence" value="ECO:0007669"/>
    <property type="project" value="TreeGrafter"/>
</dbReference>
<evidence type="ECO:0008006" key="5">
    <source>
        <dbReference type="Google" id="ProtNLM"/>
    </source>
</evidence>
<dbReference type="OrthoDB" id="5319641at2759"/>
<name>A0A2C5Z255_9HYPO</name>
<reference evidence="3 4" key="1">
    <citation type="submission" date="2017-06" db="EMBL/GenBank/DDBJ databases">
        <title>Ant-infecting Ophiocordyceps genomes reveal a high diversity of potential behavioral manipulation genes and a possible major role for enterotoxins.</title>
        <authorList>
            <person name="De Bekker C."/>
            <person name="Evans H.C."/>
            <person name="Brachmann A."/>
            <person name="Hughes D.P."/>
        </authorList>
    </citation>
    <scope>NUCLEOTIDE SEQUENCE [LARGE SCALE GENOMIC DNA]</scope>
    <source>
        <strain evidence="3 4">Map16</strain>
    </source>
</reference>
<feature type="region of interest" description="Disordered" evidence="2">
    <location>
        <begin position="366"/>
        <end position="406"/>
    </location>
</feature>
<feature type="region of interest" description="Disordered" evidence="2">
    <location>
        <begin position="285"/>
        <end position="344"/>
    </location>
</feature>
<comment type="similarity">
    <text evidence="1">Belongs to the MIT1/WOR1 family.</text>
</comment>
<dbReference type="PANTHER" id="PTHR28027">
    <property type="entry name" value="TRANSCRIPTIONAL REGULATOR MIT1"/>
    <property type="match status" value="1"/>
</dbReference>
<gene>
    <name evidence="3" type="ORF">CDD80_3319</name>
</gene>
<organism evidence="3 4">
    <name type="scientific">Ophiocordyceps camponoti-rufipedis</name>
    <dbReference type="NCBI Taxonomy" id="2004952"/>
    <lineage>
        <taxon>Eukaryota</taxon>
        <taxon>Fungi</taxon>
        <taxon>Dikarya</taxon>
        <taxon>Ascomycota</taxon>
        <taxon>Pezizomycotina</taxon>
        <taxon>Sordariomycetes</taxon>
        <taxon>Hypocreomycetidae</taxon>
        <taxon>Hypocreales</taxon>
        <taxon>Ophiocordycipitaceae</taxon>
        <taxon>Ophiocordyceps</taxon>
    </lineage>
</organism>
<dbReference type="Pfam" id="PF09729">
    <property type="entry name" value="Gti1_Pac2"/>
    <property type="match status" value="1"/>
</dbReference>
<evidence type="ECO:0000256" key="1">
    <source>
        <dbReference type="ARBA" id="ARBA00008359"/>
    </source>
</evidence>
<feature type="compositionally biased region" description="Low complexity" evidence="2">
    <location>
        <begin position="285"/>
        <end position="299"/>
    </location>
</feature>
<dbReference type="InterPro" id="IPR018608">
    <property type="entry name" value="Gti1/Pac2"/>
</dbReference>
<comment type="caution">
    <text evidence="3">The sequence shown here is derived from an EMBL/GenBank/DDBJ whole genome shotgun (WGS) entry which is preliminary data.</text>
</comment>
<protein>
    <recommendedName>
        <fullName evidence="5">Gti1/Pac2 family protein</fullName>
    </recommendedName>
</protein>
<evidence type="ECO:0000313" key="4">
    <source>
        <dbReference type="Proteomes" id="UP000226431"/>
    </source>
</evidence>
<proteinExistence type="inferred from homology"/>
<dbReference type="AlphaFoldDB" id="A0A2C5Z255"/>
<evidence type="ECO:0000256" key="2">
    <source>
        <dbReference type="SAM" id="MobiDB-lite"/>
    </source>
</evidence>
<evidence type="ECO:0000313" key="3">
    <source>
        <dbReference type="EMBL" id="PHH74076.1"/>
    </source>
</evidence>
<dbReference type="EMBL" id="NJES01000297">
    <property type="protein sequence ID" value="PHH74076.1"/>
    <property type="molecule type" value="Genomic_DNA"/>
</dbReference>
<dbReference type="Proteomes" id="UP000226431">
    <property type="component" value="Unassembled WGS sequence"/>
</dbReference>
<keyword evidence="4" id="KW-1185">Reference proteome</keyword>
<sequence length="406" mass="43774">MSSQSNPLNPTWQGHIASTLDALVLFEASLEGLLNHVPRRPHDRERQDLIKSGSVFIYEEHASGIKRWTDGVSWSPSRILGNFLIYRELEKPFPPGEKKRALKKKKSSNGSITKSDGASRPGVASFAAAAGMDVGKDTERSLIGSLIDSYPFKTDGLVKKTISITYRGVPHHLVSYYSVEDVMSGRLMTPNKDSRFTNIVPRTELLTSQNFRAPVHEVEYGPDGNPAFFADIPHGSEFPSSSGSILQRAWATPNAIQSVSVGSYTPAFSFPSAPHHSYSMTVPMGSSMPPPLSSSMASPAPSPMPPQSSTPHSYAHSPQEDFGAVSNGSHDFGGSSGSMMQRNWATPGMQSVPAYNSSPFPFPPAPHHSYVSSMGSSMPPPISSSMTSPAPTSMDRISEPTFPPPP</sequence>